<protein>
    <submittedName>
        <fullName evidence="2">Uncharacterized protein</fullName>
    </submittedName>
</protein>
<dbReference type="EMBL" id="ML977345">
    <property type="protein sequence ID" value="KAF2108781.1"/>
    <property type="molecule type" value="Genomic_DNA"/>
</dbReference>
<dbReference type="Proteomes" id="UP000799770">
    <property type="component" value="Unassembled WGS sequence"/>
</dbReference>
<feature type="transmembrane region" description="Helical" evidence="1">
    <location>
        <begin position="15"/>
        <end position="40"/>
    </location>
</feature>
<keyword evidence="3" id="KW-1185">Reference proteome</keyword>
<name>A0A6A5YRJ5_9PLEO</name>
<gene>
    <name evidence="2" type="ORF">BDV96DRAFT_652396</name>
</gene>
<evidence type="ECO:0000313" key="2">
    <source>
        <dbReference type="EMBL" id="KAF2108781.1"/>
    </source>
</evidence>
<dbReference type="AlphaFoldDB" id="A0A6A5YRJ5"/>
<accession>A0A6A5YRJ5</accession>
<keyword evidence="1" id="KW-1133">Transmembrane helix</keyword>
<evidence type="ECO:0000313" key="3">
    <source>
        <dbReference type="Proteomes" id="UP000799770"/>
    </source>
</evidence>
<keyword evidence="1" id="KW-0472">Membrane</keyword>
<organism evidence="2 3">
    <name type="scientific">Lophiotrema nucula</name>
    <dbReference type="NCBI Taxonomy" id="690887"/>
    <lineage>
        <taxon>Eukaryota</taxon>
        <taxon>Fungi</taxon>
        <taxon>Dikarya</taxon>
        <taxon>Ascomycota</taxon>
        <taxon>Pezizomycotina</taxon>
        <taxon>Dothideomycetes</taxon>
        <taxon>Pleosporomycetidae</taxon>
        <taxon>Pleosporales</taxon>
        <taxon>Lophiotremataceae</taxon>
        <taxon>Lophiotrema</taxon>
    </lineage>
</organism>
<keyword evidence="1" id="KW-0812">Transmembrane</keyword>
<proteinExistence type="predicted"/>
<evidence type="ECO:0000256" key="1">
    <source>
        <dbReference type="SAM" id="Phobius"/>
    </source>
</evidence>
<sequence length="220" mass="24035">MVPTLHSSSPTNQKLILSLAIALPLIVVLAVVMGVVHCILKRHRKKLEARTRPVADVEAARPTLPSIPEATVMPTVYTPYPQRPGASEPRGPYINHRRTLSADHGYVPPRLSRSVSATAHMHASRTMSSYPNNAVPPIPSDLQPLAYSLSRPVLQIPRPLSPLQRHPVNAPPIYDYVTSRPLSRSFSATDHVIPSRSASMTEANFSKPLPAVPGLQVRNV</sequence>
<reference evidence="2" key="1">
    <citation type="journal article" date="2020" name="Stud. Mycol.">
        <title>101 Dothideomycetes genomes: a test case for predicting lifestyles and emergence of pathogens.</title>
        <authorList>
            <person name="Haridas S."/>
            <person name="Albert R."/>
            <person name="Binder M."/>
            <person name="Bloem J."/>
            <person name="Labutti K."/>
            <person name="Salamov A."/>
            <person name="Andreopoulos B."/>
            <person name="Baker S."/>
            <person name="Barry K."/>
            <person name="Bills G."/>
            <person name="Bluhm B."/>
            <person name="Cannon C."/>
            <person name="Castanera R."/>
            <person name="Culley D."/>
            <person name="Daum C."/>
            <person name="Ezra D."/>
            <person name="Gonzalez J."/>
            <person name="Henrissat B."/>
            <person name="Kuo A."/>
            <person name="Liang C."/>
            <person name="Lipzen A."/>
            <person name="Lutzoni F."/>
            <person name="Magnuson J."/>
            <person name="Mondo S."/>
            <person name="Nolan M."/>
            <person name="Ohm R."/>
            <person name="Pangilinan J."/>
            <person name="Park H.-J."/>
            <person name="Ramirez L."/>
            <person name="Alfaro M."/>
            <person name="Sun H."/>
            <person name="Tritt A."/>
            <person name="Yoshinaga Y."/>
            <person name="Zwiers L.-H."/>
            <person name="Turgeon B."/>
            <person name="Goodwin S."/>
            <person name="Spatafora J."/>
            <person name="Crous P."/>
            <person name="Grigoriev I."/>
        </authorList>
    </citation>
    <scope>NUCLEOTIDE SEQUENCE</scope>
    <source>
        <strain evidence="2">CBS 627.86</strain>
    </source>
</reference>